<dbReference type="SUPFAM" id="SSF51338">
    <property type="entry name" value="Composite domain of metallo-dependent hydrolases"/>
    <property type="match status" value="1"/>
</dbReference>
<accession>A0A5R8M432</accession>
<dbReference type="Gene3D" id="3.30.110.90">
    <property type="entry name" value="Amidohydrolase"/>
    <property type="match status" value="1"/>
</dbReference>
<protein>
    <recommendedName>
        <fullName evidence="1">Amidohydrolase-related domain-containing protein</fullName>
    </recommendedName>
</protein>
<proteinExistence type="predicted"/>
<dbReference type="EMBL" id="VBUK01000006">
    <property type="protein sequence ID" value="TLF44333.1"/>
    <property type="molecule type" value="Genomic_DNA"/>
</dbReference>
<dbReference type="SUPFAM" id="SSF51556">
    <property type="entry name" value="Metallo-dependent hydrolases"/>
    <property type="match status" value="1"/>
</dbReference>
<dbReference type="Gene3D" id="3.40.50.10910">
    <property type="entry name" value="Amidohydrolase"/>
    <property type="match status" value="1"/>
</dbReference>
<dbReference type="Proteomes" id="UP000308382">
    <property type="component" value="Unassembled WGS sequence"/>
</dbReference>
<dbReference type="PANTHER" id="PTHR43135">
    <property type="entry name" value="ALPHA-D-RIBOSE 1-METHYLPHOSPHONATE 5-TRIPHOSPHATE DIPHOSPHATASE"/>
    <property type="match status" value="1"/>
</dbReference>
<gene>
    <name evidence="2" type="ORF">FEK29_10960</name>
</gene>
<dbReference type="PANTHER" id="PTHR43135:SF3">
    <property type="entry name" value="ALPHA-D-RIBOSE 1-METHYLPHOSPHONATE 5-TRIPHOSPHATE DIPHOSPHATASE"/>
    <property type="match status" value="1"/>
</dbReference>
<evidence type="ECO:0000313" key="2">
    <source>
        <dbReference type="EMBL" id="TLF44333.1"/>
    </source>
</evidence>
<name>A0A5R8M432_9FLAO</name>
<reference evidence="2 3" key="1">
    <citation type="journal article" date="2017" name="Int. J. Syst. Evol. Microbiol.">
        <title>Maripseudobacter aurantiacus gen. nov., sp. nov., a novel member of the family Flavobacteriaceae isolated from a sedimentation basin.</title>
        <authorList>
            <person name="Chen C."/>
            <person name="Su Y."/>
            <person name="Tao T."/>
            <person name="Fu G."/>
            <person name="Zhang C."/>
            <person name="Sun C."/>
            <person name="Zhang X."/>
            <person name="Wu M."/>
        </authorList>
    </citation>
    <scope>NUCLEOTIDE SEQUENCE [LARGE SCALE GENOMIC DNA]</scope>
    <source>
        <strain evidence="3">CDA4</strain>
    </source>
</reference>
<dbReference type="GO" id="GO:0016810">
    <property type="term" value="F:hydrolase activity, acting on carbon-nitrogen (but not peptide) bonds"/>
    <property type="evidence" value="ECO:0007669"/>
    <property type="project" value="InterPro"/>
</dbReference>
<dbReference type="InterPro" id="IPR051781">
    <property type="entry name" value="Metallo-dep_Hydrolase"/>
</dbReference>
<keyword evidence="3" id="KW-1185">Reference proteome</keyword>
<dbReference type="Gene3D" id="1.20.58.520">
    <property type="entry name" value="Amidohydrolase"/>
    <property type="match status" value="1"/>
</dbReference>
<evidence type="ECO:0000313" key="3">
    <source>
        <dbReference type="Proteomes" id="UP000308382"/>
    </source>
</evidence>
<evidence type="ECO:0000259" key="1">
    <source>
        <dbReference type="Pfam" id="PF01979"/>
    </source>
</evidence>
<organism evidence="2 3">
    <name type="scientific">Maribacter aurantiacus</name>
    <dbReference type="NCBI Taxonomy" id="1882343"/>
    <lineage>
        <taxon>Bacteria</taxon>
        <taxon>Pseudomonadati</taxon>
        <taxon>Bacteroidota</taxon>
        <taxon>Flavobacteriia</taxon>
        <taxon>Flavobacteriales</taxon>
        <taxon>Flavobacteriaceae</taxon>
        <taxon>Maribacter</taxon>
    </lineage>
</organism>
<dbReference type="Gene3D" id="2.30.40.10">
    <property type="entry name" value="Urease, subunit C, domain 1"/>
    <property type="match status" value="1"/>
</dbReference>
<comment type="caution">
    <text evidence="2">The sequence shown here is derived from an EMBL/GenBank/DDBJ whole genome shotgun (WGS) entry which is preliminary data.</text>
</comment>
<feature type="domain" description="Amidohydrolase-related" evidence="1">
    <location>
        <begin position="87"/>
        <end position="454"/>
    </location>
</feature>
<dbReference type="InterPro" id="IPR032466">
    <property type="entry name" value="Metal_Hydrolase"/>
</dbReference>
<sequence>MNYLILILILIKMKRLGLLILFGCLVACTTEHSDPLSMVISNVSLIDGTGSPLKTTVSVGIQDGKIVVIDSTNSSSAEIQIDGTGKFLIPGLFDCHVHTTDFKSDFAKYMHYGVTSVFITGGSVCTNEYYANMRSYGNQDTLPAPIVFHTSQHFTMEGRHPLKTYQGNWEDGKSVFLLKDTLQIENLVKEVTQFPIAGIKLTIEDGPHPPWVERMPQAFINKVQKEAMNYDTEVFAHVSDNVELEMAMDAGIQNIVHWTGIDIDFQRDTFLLEKIYQVRPSFITTFMIDKGFLYPLFPEWVADLRQENVFDEAYFENANKPEFLARAEQNMVFWRDYFQRDSVTLADIAAFQVEDIKALSENGIRFALGTDTGFFVMPGYSLHEEMQLFELGGMNQLEIIKMATINAAEMMHAQDSLGSIETGKIANMVLLDKNPLEEIRNTMAINTVIKRGRIQKRIEK</sequence>
<dbReference type="InterPro" id="IPR011059">
    <property type="entry name" value="Metal-dep_hydrolase_composite"/>
</dbReference>
<dbReference type="InterPro" id="IPR006680">
    <property type="entry name" value="Amidohydro-rel"/>
</dbReference>
<dbReference type="AlphaFoldDB" id="A0A5R8M432"/>
<dbReference type="Pfam" id="PF01979">
    <property type="entry name" value="Amidohydro_1"/>
    <property type="match status" value="1"/>
</dbReference>